<dbReference type="PANTHER" id="PTHR45641">
    <property type="entry name" value="TETRATRICOPEPTIDE REPEAT PROTEIN (AFU_ORTHOLOGUE AFUA_6G03870)"/>
    <property type="match status" value="1"/>
</dbReference>
<dbReference type="Gene3D" id="1.25.40.10">
    <property type="entry name" value="Tetratricopeptide repeat domain"/>
    <property type="match status" value="1"/>
</dbReference>
<dbReference type="PANTHER" id="PTHR45641:SF19">
    <property type="entry name" value="NEPHROCYSTIN-3"/>
    <property type="match status" value="1"/>
</dbReference>
<organism evidence="7 8">
    <name type="scientific">Didymodactylos carnosus</name>
    <dbReference type="NCBI Taxonomy" id="1234261"/>
    <lineage>
        <taxon>Eukaryota</taxon>
        <taxon>Metazoa</taxon>
        <taxon>Spiralia</taxon>
        <taxon>Gnathifera</taxon>
        <taxon>Rotifera</taxon>
        <taxon>Eurotatoria</taxon>
        <taxon>Bdelloidea</taxon>
        <taxon>Philodinida</taxon>
        <taxon>Philodinidae</taxon>
        <taxon>Didymodactylos</taxon>
    </lineage>
</organism>
<dbReference type="EMBL" id="CAJOBA010004670">
    <property type="protein sequence ID" value="CAF3719924.1"/>
    <property type="molecule type" value="Genomic_DNA"/>
</dbReference>
<evidence type="ECO:0000256" key="2">
    <source>
        <dbReference type="ARBA" id="ARBA00022803"/>
    </source>
</evidence>
<dbReference type="InterPro" id="IPR019734">
    <property type="entry name" value="TPR_rpt"/>
</dbReference>
<feature type="repeat" description="TPR" evidence="3">
    <location>
        <begin position="543"/>
        <end position="576"/>
    </location>
</feature>
<dbReference type="AlphaFoldDB" id="A0A8S2I6L9"/>
<proteinExistence type="predicted"/>
<name>A0A8S2I6L9_9BILA</name>
<feature type="region of interest" description="Disordered" evidence="4">
    <location>
        <begin position="629"/>
        <end position="648"/>
    </location>
</feature>
<sequence length="674" mass="78187">MGSEKSDYQGVSPSTINTENTEAQMRPSNLENLTLIWFDERINSTEDTKQTAKMLRQINDYVVFHTNHQTCTEYVKSIQKEKIFLIISGACSTDILPLVHDLEHIDSIFVFCMKTQKYEHLLNEYSKIIGIFNELSPLIDSIKENAKLVEKHTQTFCFYKENQNSTRDLSKESAAFLWFQLFKDVILKMPQTEKSKQEMIRICRDYYRGNSKELKYVEEFEKEYKPDDSIRWYTKESFIYKLINKALRTEEIEQLYTFRFFISNLSSCLGKESQRIQRGQAPINVYRGDILPNAELEKLKANEGKLISMNGFLSTSRSRELALRFARKPTKRTGVFSVLFHIQCYMTGESSDIIFADITELSHFPEEQEVLFDLGAAFRIESIHFEDKLNLWHIRLKATNEGAQIAQEYIELNKKDIDERTVSVSIMFGRLLADMGHYDKSQNYFEKLLTDSAADEDVASIYHNIGRAQNFKGKYDQALESFMRSLRMKKIFLPPNHASTADTLDNIGVAYRSKGEYDRALEYHMKSLEMKEICLPLNHASTADTLSHIGGVYDSKGEYNRALEYHMKSLEMKEICLPSNHTRTADTLNSIGLIYQSKSEYDRALEYYIKSLKMKQICLLPNHARRIRSSSGVLPEESRNEKNLPSSESWRIWSSSGLLHKISQNERNLPSSKP</sequence>
<dbReference type="EMBL" id="CAJNOK010004665">
    <property type="protein sequence ID" value="CAF0945255.1"/>
    <property type="molecule type" value="Genomic_DNA"/>
</dbReference>
<keyword evidence="1" id="KW-0677">Repeat</keyword>
<comment type="caution">
    <text evidence="7">The sequence shown here is derived from an EMBL/GenBank/DDBJ whole genome shotgun (WGS) entry which is preliminary data.</text>
</comment>
<feature type="domain" description="ADP ribosyltransferase" evidence="5">
    <location>
        <begin position="228"/>
        <end position="386"/>
    </location>
</feature>
<dbReference type="Pfam" id="PF13424">
    <property type="entry name" value="TPR_12"/>
    <property type="match status" value="2"/>
</dbReference>
<dbReference type="Proteomes" id="UP000677228">
    <property type="component" value="Unassembled WGS sequence"/>
</dbReference>
<dbReference type="InterPro" id="IPR003540">
    <property type="entry name" value="ADP-ribosyltransferase"/>
</dbReference>
<dbReference type="PROSITE" id="PS50005">
    <property type="entry name" value="TPR"/>
    <property type="match status" value="4"/>
</dbReference>
<dbReference type="Pfam" id="PF13181">
    <property type="entry name" value="TPR_8"/>
    <property type="match status" value="1"/>
</dbReference>
<dbReference type="SMART" id="SM00028">
    <property type="entry name" value="TPR"/>
    <property type="match status" value="4"/>
</dbReference>
<feature type="region of interest" description="Disordered" evidence="4">
    <location>
        <begin position="1"/>
        <end position="24"/>
    </location>
</feature>
<feature type="repeat" description="TPR" evidence="3">
    <location>
        <begin position="459"/>
        <end position="492"/>
    </location>
</feature>
<evidence type="ECO:0000256" key="1">
    <source>
        <dbReference type="ARBA" id="ARBA00022737"/>
    </source>
</evidence>
<evidence type="ECO:0000256" key="3">
    <source>
        <dbReference type="PROSITE-ProRule" id="PRU00339"/>
    </source>
</evidence>
<reference evidence="7" key="1">
    <citation type="submission" date="2021-02" db="EMBL/GenBank/DDBJ databases">
        <authorList>
            <person name="Nowell W R."/>
        </authorList>
    </citation>
    <scope>NUCLEOTIDE SEQUENCE</scope>
</reference>
<evidence type="ECO:0000256" key="4">
    <source>
        <dbReference type="SAM" id="MobiDB-lite"/>
    </source>
</evidence>
<dbReference type="PROSITE" id="PS51996">
    <property type="entry name" value="TR_MART"/>
    <property type="match status" value="1"/>
</dbReference>
<feature type="compositionally biased region" description="Polar residues" evidence="4">
    <location>
        <begin position="9"/>
        <end position="24"/>
    </location>
</feature>
<dbReference type="Gene3D" id="3.90.176.10">
    <property type="entry name" value="Toxin ADP-ribosyltransferase, Chain A, domain 1"/>
    <property type="match status" value="1"/>
</dbReference>
<dbReference type="Pfam" id="PF03496">
    <property type="entry name" value="ADPrib_exo_Tox"/>
    <property type="match status" value="1"/>
</dbReference>
<evidence type="ECO:0000313" key="7">
    <source>
        <dbReference type="EMBL" id="CAF3719924.1"/>
    </source>
</evidence>
<dbReference type="SUPFAM" id="SSF81901">
    <property type="entry name" value="HCP-like"/>
    <property type="match status" value="1"/>
</dbReference>
<evidence type="ECO:0000313" key="6">
    <source>
        <dbReference type="EMBL" id="CAF0945255.1"/>
    </source>
</evidence>
<evidence type="ECO:0000313" key="8">
    <source>
        <dbReference type="Proteomes" id="UP000682733"/>
    </source>
</evidence>
<accession>A0A8S2I6L9</accession>
<gene>
    <name evidence="6" type="ORF">OVA965_LOCUS11855</name>
    <name evidence="7" type="ORF">TMI583_LOCUS11859</name>
</gene>
<dbReference type="Proteomes" id="UP000682733">
    <property type="component" value="Unassembled WGS sequence"/>
</dbReference>
<dbReference type="InterPro" id="IPR011990">
    <property type="entry name" value="TPR-like_helical_dom_sf"/>
</dbReference>
<dbReference type="GO" id="GO:0005576">
    <property type="term" value="C:extracellular region"/>
    <property type="evidence" value="ECO:0007669"/>
    <property type="project" value="InterPro"/>
</dbReference>
<evidence type="ECO:0000259" key="5">
    <source>
        <dbReference type="Pfam" id="PF03496"/>
    </source>
</evidence>
<feature type="repeat" description="TPR" evidence="3">
    <location>
        <begin position="585"/>
        <end position="618"/>
    </location>
</feature>
<keyword evidence="2 3" id="KW-0802">TPR repeat</keyword>
<protein>
    <recommendedName>
        <fullName evidence="5">ADP ribosyltransferase domain-containing protein</fullName>
    </recommendedName>
</protein>
<feature type="repeat" description="TPR" evidence="3">
    <location>
        <begin position="501"/>
        <end position="534"/>
    </location>
</feature>
<dbReference type="SUPFAM" id="SSF56399">
    <property type="entry name" value="ADP-ribosylation"/>
    <property type="match status" value="1"/>
</dbReference>